<reference evidence="8 9" key="1">
    <citation type="submission" date="2014-12" db="EMBL/GenBank/DDBJ databases">
        <title>Mercury Reductase activity and rhizosphere competence traits in the genome of root associated Photobacterium halotolerans MELD1.</title>
        <authorList>
            <person name="Mathew D.C."/>
            <person name="Huang C.-C."/>
        </authorList>
    </citation>
    <scope>NUCLEOTIDE SEQUENCE [LARGE SCALE GENOMIC DNA]</scope>
    <source>
        <strain evidence="8 9">MELD1</strain>
    </source>
</reference>
<evidence type="ECO:0000313" key="9">
    <source>
        <dbReference type="Proteomes" id="UP000033633"/>
    </source>
</evidence>
<dbReference type="SUPFAM" id="SSF52540">
    <property type="entry name" value="P-loop containing nucleoside triphosphate hydrolases"/>
    <property type="match status" value="2"/>
</dbReference>
<dbReference type="PANTHER" id="PTHR43788">
    <property type="entry name" value="DNA2/NAM7 HELICASE FAMILY MEMBER"/>
    <property type="match status" value="1"/>
</dbReference>
<evidence type="ECO:0000256" key="4">
    <source>
        <dbReference type="ARBA" id="ARBA00022806"/>
    </source>
</evidence>
<comment type="similarity">
    <text evidence="1">Belongs to the DNA2/NAM7 helicase family.</text>
</comment>
<dbReference type="Proteomes" id="UP000033633">
    <property type="component" value="Unassembled WGS sequence"/>
</dbReference>
<keyword evidence="5" id="KW-0067">ATP-binding</keyword>
<comment type="caution">
    <text evidence="8">The sequence shown here is derived from an EMBL/GenBank/DDBJ whole genome shotgun (WGS) entry which is preliminary data.</text>
</comment>
<dbReference type="PATRIC" id="fig|265726.11.peg.406"/>
<dbReference type="Pfam" id="PF13087">
    <property type="entry name" value="AAA_12"/>
    <property type="match status" value="1"/>
</dbReference>
<dbReference type="EMBL" id="JWYV01000001">
    <property type="protein sequence ID" value="KKD01588.1"/>
    <property type="molecule type" value="Genomic_DNA"/>
</dbReference>
<dbReference type="OrthoDB" id="9757917at2"/>
<dbReference type="InterPro" id="IPR050534">
    <property type="entry name" value="Coronavir_polyprotein_1ab"/>
</dbReference>
<dbReference type="InterPro" id="IPR041679">
    <property type="entry name" value="DNA2/NAM7-like_C"/>
</dbReference>
<name>A0A0F5VHR4_9GAMM</name>
<dbReference type="AlphaFoldDB" id="A0A0F5VHR4"/>
<gene>
    <name evidence="8" type="ORF">KY46_01880</name>
</gene>
<dbReference type="Gene3D" id="3.40.50.300">
    <property type="entry name" value="P-loop containing nucleotide triphosphate hydrolases"/>
    <property type="match status" value="2"/>
</dbReference>
<dbReference type="Pfam" id="PF13086">
    <property type="entry name" value="AAA_11"/>
    <property type="match status" value="1"/>
</dbReference>
<keyword evidence="2" id="KW-0547">Nucleotide-binding</keyword>
<sequence>MSQYHTQISRYFRQSLIDADRLCPEDKDILPVLGPDKKQDPKEAYLAFEQSIWQQGRINPSLAAQILDARQGKNKEPLQQSEIVIFPRVDHLKYQGGAYDQRKRTVLLPLVVFAHLQRDGTLQPTKKAPWIPRIWIGPSEESTEPFTEMAKIDEFFTQHPFEGIEDWPQLTAYCARLLCHATGTSFREPSAEQASTQVAEILVSDDFSQSAQCLFQLDTPVVGAKANLLKVLDFLIDRKHYPTLYQAYSERNNARLSTFESKQDSVGLAQQHLGQMSGEFPLSVKQRNALHHFIEQVDGEVLAVNGPPGTGKTTLLRSVVANLWTQAALNQSEPPLIVATSNNNQAVTNILESFARIDEDGLDESLKGRWLPEVDSYGLYFCSSAKANSKNPYRYAGPKGEGCMEAWQTQTFITEAQTHFLNQVSQWQQSKCQSVDDALKALHREMLAVKKQISQGFDFLENWQSAFSLIEKKFGSLDGLRETITVTKVALEEQEKAYQQEKQRLDELYGLWESRSWWVRCFIWLPHIRKQEERKTARLLNQWDRHLEVSSDEQVESYINQLMTQIATQTSGLQKELLAAEKALDHFLTQQGKLECWMAPVKQLKLFSKTKPEQVQELNDRYYRFRLFKLATHYFEARWLKETKSFVESNDADKKSPFKLLRKLRRYAKLTPCFVSTFYMVPSTFMAGEYKDNVWQDLPQLEEIDLLIVDEAGQALPDVSAASFALAKKALIVGDTDQIEPVWSIPAGVDRSNLALYGLLGDDVDYESWLDSGLLVSSGNVMRVAQRQCRYHQIEQLQRGLYLTEHRRCFNDIVGYCNDLVYQGVLEPLRGNAKHDVPWGTMTMEPVVSASRSYGGSRGNPGEAQAIADWLSSQSQKIVEYARQQDEKLKDKTDAEVLSKAVGIITPFSKQAALIRSELTKHSIENITVGTVHSLQGDERFIVLFSSVYGENDKDSGKFYDAGSNMLNVAVSRAKDSLIVFGDPNVFGMSATGSPSGMLRQRLALNASKEPNVQPSFI</sequence>
<feature type="domain" description="DNA2/NAM7 helicase helicase" evidence="6">
    <location>
        <begin position="284"/>
        <end position="506"/>
    </location>
</feature>
<dbReference type="STRING" id="265726.KY46_01880"/>
<dbReference type="InterPro" id="IPR041677">
    <property type="entry name" value="DNA2/NAM7_AAA_11"/>
</dbReference>
<dbReference type="GO" id="GO:0005524">
    <property type="term" value="F:ATP binding"/>
    <property type="evidence" value="ECO:0007669"/>
    <property type="project" value="UniProtKB-KW"/>
</dbReference>
<feature type="domain" description="DNA2/NAM7 helicase-like C-terminal" evidence="7">
    <location>
        <begin position="799"/>
        <end position="984"/>
    </location>
</feature>
<evidence type="ECO:0000256" key="2">
    <source>
        <dbReference type="ARBA" id="ARBA00022741"/>
    </source>
</evidence>
<evidence type="ECO:0000256" key="1">
    <source>
        <dbReference type="ARBA" id="ARBA00007913"/>
    </source>
</evidence>
<evidence type="ECO:0000259" key="7">
    <source>
        <dbReference type="Pfam" id="PF13087"/>
    </source>
</evidence>
<dbReference type="PANTHER" id="PTHR43788:SF8">
    <property type="entry name" value="DNA-BINDING PROTEIN SMUBP-2"/>
    <property type="match status" value="1"/>
</dbReference>
<dbReference type="GO" id="GO:0016787">
    <property type="term" value="F:hydrolase activity"/>
    <property type="evidence" value="ECO:0007669"/>
    <property type="project" value="UniProtKB-KW"/>
</dbReference>
<dbReference type="InterPro" id="IPR047187">
    <property type="entry name" value="SF1_C_Upf1"/>
</dbReference>
<dbReference type="CDD" id="cd18808">
    <property type="entry name" value="SF1_C_Upf1"/>
    <property type="match status" value="1"/>
</dbReference>
<evidence type="ECO:0000259" key="6">
    <source>
        <dbReference type="Pfam" id="PF13086"/>
    </source>
</evidence>
<dbReference type="GO" id="GO:0043139">
    <property type="term" value="F:5'-3' DNA helicase activity"/>
    <property type="evidence" value="ECO:0007669"/>
    <property type="project" value="TreeGrafter"/>
</dbReference>
<evidence type="ECO:0000313" key="8">
    <source>
        <dbReference type="EMBL" id="KKD01588.1"/>
    </source>
</evidence>
<keyword evidence="4" id="KW-0347">Helicase</keyword>
<protein>
    <recommendedName>
        <fullName evidence="10">DNA helicase</fullName>
    </recommendedName>
</protein>
<evidence type="ECO:0000256" key="5">
    <source>
        <dbReference type="ARBA" id="ARBA00022840"/>
    </source>
</evidence>
<evidence type="ECO:0000256" key="3">
    <source>
        <dbReference type="ARBA" id="ARBA00022801"/>
    </source>
</evidence>
<organism evidence="8 9">
    <name type="scientific">Photobacterium halotolerans</name>
    <dbReference type="NCBI Taxonomy" id="265726"/>
    <lineage>
        <taxon>Bacteria</taxon>
        <taxon>Pseudomonadati</taxon>
        <taxon>Pseudomonadota</taxon>
        <taxon>Gammaproteobacteria</taxon>
        <taxon>Vibrionales</taxon>
        <taxon>Vibrionaceae</taxon>
        <taxon>Photobacterium</taxon>
    </lineage>
</organism>
<keyword evidence="3" id="KW-0378">Hydrolase</keyword>
<keyword evidence="9" id="KW-1185">Reference proteome</keyword>
<accession>A0A0F5VHR4</accession>
<dbReference type="InterPro" id="IPR027417">
    <property type="entry name" value="P-loop_NTPase"/>
</dbReference>
<proteinExistence type="inferred from homology"/>
<evidence type="ECO:0008006" key="10">
    <source>
        <dbReference type="Google" id="ProtNLM"/>
    </source>
</evidence>